<dbReference type="EMBL" id="SJZF01000017">
    <property type="protein sequence ID" value="TFU25713.1"/>
    <property type="molecule type" value="Genomic_DNA"/>
</dbReference>
<evidence type="ECO:0000313" key="7">
    <source>
        <dbReference type="Proteomes" id="UP000297668"/>
    </source>
</evidence>
<evidence type="ECO:0000256" key="3">
    <source>
        <dbReference type="ARBA" id="ARBA00022840"/>
    </source>
</evidence>
<dbReference type="InterPro" id="IPR011761">
    <property type="entry name" value="ATP-grasp"/>
</dbReference>
<evidence type="ECO:0000256" key="2">
    <source>
        <dbReference type="ARBA" id="ARBA00022741"/>
    </source>
</evidence>
<dbReference type="Pfam" id="PF02655">
    <property type="entry name" value="ATP-grasp_3"/>
    <property type="match status" value="1"/>
</dbReference>
<dbReference type="AlphaFoldDB" id="A0A4Y9FB21"/>
<dbReference type="Pfam" id="PF21360">
    <property type="entry name" value="PylC-like_N"/>
    <property type="match status" value="1"/>
</dbReference>
<feature type="domain" description="ATP-grasp" evidence="5">
    <location>
        <begin position="126"/>
        <end position="296"/>
    </location>
</feature>
<dbReference type="GO" id="GO:0005829">
    <property type="term" value="C:cytosol"/>
    <property type="evidence" value="ECO:0007669"/>
    <property type="project" value="TreeGrafter"/>
</dbReference>
<dbReference type="SUPFAM" id="SSF56059">
    <property type="entry name" value="Glutathione synthetase ATP-binding domain-like"/>
    <property type="match status" value="1"/>
</dbReference>
<dbReference type="Gene3D" id="3.30.470.20">
    <property type="entry name" value="ATP-grasp fold, B domain"/>
    <property type="match status" value="1"/>
</dbReference>
<keyword evidence="2 4" id="KW-0547">Nucleotide-binding</keyword>
<organism evidence="6 7">
    <name type="scientific">Thermus tengchongensis</name>
    <dbReference type="NCBI Taxonomy" id="1214928"/>
    <lineage>
        <taxon>Bacteria</taxon>
        <taxon>Thermotogati</taxon>
        <taxon>Deinococcota</taxon>
        <taxon>Deinococci</taxon>
        <taxon>Thermales</taxon>
        <taxon>Thermaceae</taxon>
        <taxon>Thermus</taxon>
    </lineage>
</organism>
<comment type="caution">
    <text evidence="6">The sequence shown here is derived from an EMBL/GenBank/DDBJ whole genome shotgun (WGS) entry which is preliminary data.</text>
</comment>
<evidence type="ECO:0000256" key="1">
    <source>
        <dbReference type="ARBA" id="ARBA00022598"/>
    </source>
</evidence>
<dbReference type="RefSeq" id="WP_135260686.1">
    <property type="nucleotide sequence ID" value="NZ_SJZF01000017.1"/>
</dbReference>
<dbReference type="PANTHER" id="PTHR43055:SF1">
    <property type="entry name" value="FORMATE-DEPENDENT PHOSPHORIBOSYLGLYCINAMIDE FORMYLTRANSFERASE"/>
    <property type="match status" value="1"/>
</dbReference>
<proteinExistence type="predicted"/>
<dbReference type="InterPro" id="IPR048764">
    <property type="entry name" value="PylC_N"/>
</dbReference>
<dbReference type="PROSITE" id="PS50975">
    <property type="entry name" value="ATP_GRASP"/>
    <property type="match status" value="1"/>
</dbReference>
<sequence>MTESMGKVNVLFTSAGRRVELLRAFKQAYADLGLNGRLIAVDTDPLAPALQEADRIYIVPRITDEKYVPTLVEICLREEVNLIFPLIDPDIPVLASNRSALEATGARVIAVSPEAARTSADKWLTYQFFRTHGIPTPRTWLPEQLGVVDLEFPLIIKPRFGSAGKDVFKVTNRHELDFFLKYVPQPIVQEYVEGVEITSDVISDFQGKVLAAVLRQRIEVRWGEVAKGKTVYHPEILQYSVAIAQKLGAIGPITVQCLVRENKPYFTEINARFGGGVPLGIAAGVRAPHWYLALAAGLGVDIPPLGSYRIGLYISRFDASFFLTEEDYVRIASHRL</sequence>
<evidence type="ECO:0000259" key="5">
    <source>
        <dbReference type="PROSITE" id="PS50975"/>
    </source>
</evidence>
<dbReference type="Proteomes" id="UP000297668">
    <property type="component" value="Unassembled WGS sequence"/>
</dbReference>
<dbReference type="GO" id="GO:0016874">
    <property type="term" value="F:ligase activity"/>
    <property type="evidence" value="ECO:0007669"/>
    <property type="project" value="UniProtKB-KW"/>
</dbReference>
<dbReference type="Gene3D" id="3.40.50.20">
    <property type="match status" value="1"/>
</dbReference>
<name>A0A4Y9FB21_9DEIN</name>
<dbReference type="PANTHER" id="PTHR43055">
    <property type="entry name" value="FORMATE-DEPENDENT PHOSPHORIBOSYLGLYCINAMIDE FORMYLTRANSFERASE"/>
    <property type="match status" value="1"/>
</dbReference>
<keyword evidence="3 4" id="KW-0067">ATP-binding</keyword>
<gene>
    <name evidence="6" type="ORF">E0687_09765</name>
</gene>
<keyword evidence="1" id="KW-0436">Ligase</keyword>
<dbReference type="InterPro" id="IPR013815">
    <property type="entry name" value="ATP_grasp_subdomain_1"/>
</dbReference>
<evidence type="ECO:0000256" key="4">
    <source>
        <dbReference type="PROSITE-ProRule" id="PRU00409"/>
    </source>
</evidence>
<dbReference type="GO" id="GO:0005524">
    <property type="term" value="F:ATP binding"/>
    <property type="evidence" value="ECO:0007669"/>
    <property type="project" value="UniProtKB-UniRule"/>
</dbReference>
<dbReference type="InterPro" id="IPR003806">
    <property type="entry name" value="ATP-grasp_PylC-type"/>
</dbReference>
<protein>
    <submittedName>
        <fullName evidence="6">ATP-grasp domain-containing protein</fullName>
    </submittedName>
</protein>
<evidence type="ECO:0000313" key="6">
    <source>
        <dbReference type="EMBL" id="TFU25713.1"/>
    </source>
</evidence>
<dbReference type="Gene3D" id="3.30.1490.20">
    <property type="entry name" value="ATP-grasp fold, A domain"/>
    <property type="match status" value="1"/>
</dbReference>
<dbReference type="GO" id="GO:0046872">
    <property type="term" value="F:metal ion binding"/>
    <property type="evidence" value="ECO:0007669"/>
    <property type="project" value="InterPro"/>
</dbReference>
<accession>A0A4Y9FB21</accession>
<reference evidence="6 7" key="1">
    <citation type="submission" date="2019-03" db="EMBL/GenBank/DDBJ databases">
        <title>Thermus tengchongensis species for the arsenic transformation mechanism.</title>
        <authorList>
            <person name="Yuan G.C."/>
        </authorList>
    </citation>
    <scope>NUCLEOTIDE SEQUENCE [LARGE SCALE GENOMIC DNA]</scope>
    <source>
        <strain evidence="6 7">15W</strain>
    </source>
</reference>